<keyword evidence="2" id="KW-0813">Transport</keyword>
<gene>
    <name evidence="10" type="ORF">ENT72_03145</name>
    <name evidence="9" type="ORF">ENU12_01620</name>
</gene>
<dbReference type="EMBL" id="DSZT01000095">
    <property type="protein sequence ID" value="HGU41906.1"/>
    <property type="molecule type" value="Genomic_DNA"/>
</dbReference>
<accession>A0A7C4VWH4</accession>
<evidence type="ECO:0000256" key="3">
    <source>
        <dbReference type="ARBA" id="ARBA00022475"/>
    </source>
</evidence>
<evidence type="ECO:0000256" key="8">
    <source>
        <dbReference type="SAM" id="Phobius"/>
    </source>
</evidence>
<evidence type="ECO:0000256" key="5">
    <source>
        <dbReference type="ARBA" id="ARBA00022692"/>
    </source>
</evidence>
<evidence type="ECO:0000256" key="2">
    <source>
        <dbReference type="ARBA" id="ARBA00022448"/>
    </source>
</evidence>
<name>A0A7C4VWH4_FERPE</name>
<feature type="transmembrane region" description="Helical" evidence="8">
    <location>
        <begin position="156"/>
        <end position="177"/>
    </location>
</feature>
<evidence type="ECO:0000256" key="4">
    <source>
        <dbReference type="ARBA" id="ARBA00022519"/>
    </source>
</evidence>
<dbReference type="PANTHER" id="PTHR32196:SF21">
    <property type="entry name" value="ABC TRANSPORTER PERMEASE PROTEIN YPHD-RELATED"/>
    <property type="match status" value="1"/>
</dbReference>
<evidence type="ECO:0000256" key="1">
    <source>
        <dbReference type="ARBA" id="ARBA00004651"/>
    </source>
</evidence>
<feature type="transmembrane region" description="Helical" evidence="8">
    <location>
        <begin position="117"/>
        <end position="136"/>
    </location>
</feature>
<dbReference type="EMBL" id="DTBH01000039">
    <property type="protein sequence ID" value="HGQ76632.1"/>
    <property type="molecule type" value="Genomic_DNA"/>
</dbReference>
<comment type="caution">
    <text evidence="10">The sequence shown here is derived from an EMBL/GenBank/DDBJ whole genome shotgun (WGS) entry which is preliminary data.</text>
</comment>
<protein>
    <submittedName>
        <fullName evidence="10">ABC transporter permease</fullName>
    </submittedName>
</protein>
<feature type="transmembrane region" description="Helical" evidence="8">
    <location>
        <begin position="85"/>
        <end position="105"/>
    </location>
</feature>
<keyword evidence="3" id="KW-1003">Cell membrane</keyword>
<dbReference type="InterPro" id="IPR001851">
    <property type="entry name" value="ABC_transp_permease"/>
</dbReference>
<comment type="subcellular location">
    <subcellularLocation>
        <location evidence="1">Cell membrane</location>
        <topology evidence="1">Multi-pass membrane protein</topology>
    </subcellularLocation>
</comment>
<dbReference type="PANTHER" id="PTHR32196">
    <property type="entry name" value="ABC TRANSPORTER PERMEASE PROTEIN YPHD-RELATED-RELATED"/>
    <property type="match status" value="1"/>
</dbReference>
<feature type="transmembrane region" description="Helical" evidence="8">
    <location>
        <begin position="288"/>
        <end position="307"/>
    </location>
</feature>
<feature type="transmembrane region" description="Helical" evidence="8">
    <location>
        <begin position="233"/>
        <end position="253"/>
    </location>
</feature>
<sequence>MKISYHLILLVLLGSLLIIMGLLTNGGIFNTRSLQGMAFQLPLLGLFSIAQMVPMISGGIDLSIISCANLVGILSAFVLSKRGDLFSIIASCLLGIALAGSIGILNGTLIAFMSIPPIIATLGTMLLFKGIALVITKGYIISGLAERFLVLGNGTLFGIPIPLLVFLGIVIISWFILNRTKYGVTIYMFGSNPVATKFSGIDVKKLVLLTYMFSSLIAGLAGLVMIARFNAAQAAYGESYLLLTVLTCVLGGVSPSGGKGGVLGVVIAVVILQIVSTGFNLLKLSSHLANALWGIILVGVIVTNRTLTLKKE</sequence>
<keyword evidence="6 8" id="KW-1133">Transmembrane helix</keyword>
<dbReference type="Pfam" id="PF02653">
    <property type="entry name" value="BPD_transp_2"/>
    <property type="match status" value="1"/>
</dbReference>
<evidence type="ECO:0000256" key="6">
    <source>
        <dbReference type="ARBA" id="ARBA00022989"/>
    </source>
</evidence>
<feature type="transmembrane region" description="Helical" evidence="8">
    <location>
        <begin position="206"/>
        <end position="227"/>
    </location>
</feature>
<reference evidence="10" key="1">
    <citation type="journal article" date="2020" name="mSystems">
        <title>Genome- and Community-Level Interaction Insights into Carbon Utilization and Element Cycling Functions of Hydrothermarchaeota in Hydrothermal Sediment.</title>
        <authorList>
            <person name="Zhou Z."/>
            <person name="Liu Y."/>
            <person name="Xu W."/>
            <person name="Pan J."/>
            <person name="Luo Z.H."/>
            <person name="Li M."/>
        </authorList>
    </citation>
    <scope>NUCLEOTIDE SEQUENCE [LARGE SCALE GENOMIC DNA]</scope>
    <source>
        <strain evidence="10">SpSt-604</strain>
        <strain evidence="9">SpSt-640</strain>
    </source>
</reference>
<keyword evidence="7 8" id="KW-0472">Membrane</keyword>
<keyword evidence="5 8" id="KW-0812">Transmembrane</keyword>
<dbReference type="AlphaFoldDB" id="A0A7C4VWH4"/>
<dbReference type="GO" id="GO:0022857">
    <property type="term" value="F:transmembrane transporter activity"/>
    <property type="evidence" value="ECO:0007669"/>
    <property type="project" value="InterPro"/>
</dbReference>
<evidence type="ECO:0000313" key="10">
    <source>
        <dbReference type="EMBL" id="HGU41906.1"/>
    </source>
</evidence>
<feature type="transmembrane region" description="Helical" evidence="8">
    <location>
        <begin position="260"/>
        <end position="282"/>
    </location>
</feature>
<dbReference type="CDD" id="cd06579">
    <property type="entry name" value="TM_PBP1_transp_AraH_like"/>
    <property type="match status" value="1"/>
</dbReference>
<proteinExistence type="predicted"/>
<keyword evidence="4" id="KW-0997">Cell inner membrane</keyword>
<feature type="transmembrane region" description="Helical" evidence="8">
    <location>
        <begin position="7"/>
        <end position="28"/>
    </location>
</feature>
<evidence type="ECO:0000313" key="9">
    <source>
        <dbReference type="EMBL" id="HGQ76632.1"/>
    </source>
</evidence>
<organism evidence="10">
    <name type="scientific">Fervidobacterium pennivorans</name>
    <dbReference type="NCBI Taxonomy" id="93466"/>
    <lineage>
        <taxon>Bacteria</taxon>
        <taxon>Thermotogati</taxon>
        <taxon>Thermotogota</taxon>
        <taxon>Thermotogae</taxon>
        <taxon>Thermotogales</taxon>
        <taxon>Fervidobacteriaceae</taxon>
        <taxon>Fervidobacterium</taxon>
    </lineage>
</organism>
<dbReference type="GO" id="GO:0005886">
    <property type="term" value="C:plasma membrane"/>
    <property type="evidence" value="ECO:0007669"/>
    <property type="project" value="UniProtKB-SubCell"/>
</dbReference>
<evidence type="ECO:0000256" key="7">
    <source>
        <dbReference type="ARBA" id="ARBA00023136"/>
    </source>
</evidence>